<dbReference type="Gene3D" id="3.40.850.10">
    <property type="entry name" value="Kinesin motor domain"/>
    <property type="match status" value="1"/>
</dbReference>
<evidence type="ECO:0000313" key="11">
    <source>
        <dbReference type="EMBL" id="TDG47273.1"/>
    </source>
</evidence>
<feature type="coiled-coil region" evidence="8">
    <location>
        <begin position="1098"/>
        <end position="1710"/>
    </location>
</feature>
<feature type="coiled-coil region" evidence="8">
    <location>
        <begin position="530"/>
        <end position="655"/>
    </location>
</feature>
<comment type="subcellular location">
    <subcellularLocation>
        <location evidence="1">Cytoplasm</location>
        <location evidence="1">Cytoskeleton</location>
    </subcellularLocation>
</comment>
<feature type="coiled-coil region" evidence="8">
    <location>
        <begin position="696"/>
        <end position="1002"/>
    </location>
</feature>
<dbReference type="Pfam" id="PF00225">
    <property type="entry name" value="Kinesin"/>
    <property type="match status" value="1"/>
</dbReference>
<gene>
    <name evidence="11" type="ORF">AWZ03_006266</name>
</gene>
<evidence type="ECO:0000256" key="8">
    <source>
        <dbReference type="SAM" id="Coils"/>
    </source>
</evidence>
<evidence type="ECO:0000256" key="1">
    <source>
        <dbReference type="ARBA" id="ARBA00004245"/>
    </source>
</evidence>
<dbReference type="PANTHER" id="PTHR47968:SF75">
    <property type="entry name" value="CENTROMERE-ASSOCIATED PROTEIN E"/>
    <property type="match status" value="1"/>
</dbReference>
<feature type="domain" description="Kinesin motor" evidence="10">
    <location>
        <begin position="6"/>
        <end position="318"/>
    </location>
</feature>
<dbReference type="PROSITE" id="PS50067">
    <property type="entry name" value="KINESIN_MOTOR_2"/>
    <property type="match status" value="1"/>
</dbReference>
<keyword evidence="6" id="KW-0963">Cytoplasm</keyword>
<keyword evidence="3 7" id="KW-0067">ATP-binding</keyword>
<evidence type="ECO:0000256" key="5">
    <source>
        <dbReference type="ARBA" id="ARBA00023175"/>
    </source>
</evidence>
<evidence type="ECO:0000256" key="7">
    <source>
        <dbReference type="PROSITE-ProRule" id="PRU00283"/>
    </source>
</evidence>
<name>A0A484BER9_DRONA</name>
<feature type="binding site" evidence="7">
    <location>
        <begin position="81"/>
        <end position="88"/>
    </location>
    <ligand>
        <name>ATP</name>
        <dbReference type="ChEBI" id="CHEBI:30616"/>
    </ligand>
</feature>
<feature type="region of interest" description="Disordered" evidence="9">
    <location>
        <begin position="474"/>
        <end position="503"/>
    </location>
</feature>
<keyword evidence="5 7" id="KW-0505">Motor protein</keyword>
<dbReference type="Gene3D" id="1.10.287.1490">
    <property type="match status" value="1"/>
</dbReference>
<feature type="coiled-coil region" evidence="8">
    <location>
        <begin position="1035"/>
        <end position="1069"/>
    </location>
</feature>
<dbReference type="GO" id="GO:0005874">
    <property type="term" value="C:microtubule"/>
    <property type="evidence" value="ECO:0007669"/>
    <property type="project" value="TreeGrafter"/>
</dbReference>
<feature type="coiled-coil region" evidence="8">
    <location>
        <begin position="327"/>
        <end position="361"/>
    </location>
</feature>
<keyword evidence="6" id="KW-0206">Cytoskeleton</keyword>
<comment type="similarity">
    <text evidence="7">Belongs to the TRAFAC class myosin-kinesin ATPase superfamily. Kinesin family.</text>
</comment>
<dbReference type="Proteomes" id="UP000295192">
    <property type="component" value="Unassembled WGS sequence"/>
</dbReference>
<dbReference type="InterPro" id="IPR027417">
    <property type="entry name" value="P-loop_NTPase"/>
</dbReference>
<evidence type="ECO:0000256" key="4">
    <source>
        <dbReference type="ARBA" id="ARBA00023054"/>
    </source>
</evidence>
<dbReference type="InterPro" id="IPR027640">
    <property type="entry name" value="Kinesin-like_fam"/>
</dbReference>
<keyword evidence="12" id="KW-1185">Reference proteome</keyword>
<dbReference type="OMA" id="ENECFSA"/>
<dbReference type="SMART" id="SM00129">
    <property type="entry name" value="KISc"/>
    <property type="match status" value="1"/>
</dbReference>
<dbReference type="SUPFAM" id="SSF52540">
    <property type="entry name" value="P-loop containing nucleoside triphosphate hydrolases"/>
    <property type="match status" value="1"/>
</dbReference>
<keyword evidence="2 7" id="KW-0547">Nucleotide-binding</keyword>
<dbReference type="InterPro" id="IPR036961">
    <property type="entry name" value="Kinesin_motor_dom_sf"/>
</dbReference>
<feature type="compositionally biased region" description="Low complexity" evidence="9">
    <location>
        <begin position="1764"/>
        <end position="1780"/>
    </location>
</feature>
<dbReference type="PANTHER" id="PTHR47968">
    <property type="entry name" value="CENTROMERE PROTEIN E"/>
    <property type="match status" value="1"/>
</dbReference>
<evidence type="ECO:0000256" key="2">
    <source>
        <dbReference type="ARBA" id="ARBA00022741"/>
    </source>
</evidence>
<dbReference type="GO" id="GO:0008017">
    <property type="term" value="F:microtubule binding"/>
    <property type="evidence" value="ECO:0007669"/>
    <property type="project" value="InterPro"/>
</dbReference>
<dbReference type="InterPro" id="IPR001752">
    <property type="entry name" value="Kinesin_motor_dom"/>
</dbReference>
<dbReference type="GO" id="GO:0007018">
    <property type="term" value="P:microtubule-based movement"/>
    <property type="evidence" value="ECO:0007669"/>
    <property type="project" value="InterPro"/>
</dbReference>
<accession>A0A484BER9</accession>
<dbReference type="EMBL" id="LSRL02000046">
    <property type="protein sequence ID" value="TDG47273.1"/>
    <property type="molecule type" value="Genomic_DNA"/>
</dbReference>
<comment type="caution">
    <text evidence="11">The sequence shown here is derived from an EMBL/GenBank/DDBJ whole genome shotgun (WGS) entry which is preliminary data.</text>
</comment>
<dbReference type="GO" id="GO:0005524">
    <property type="term" value="F:ATP binding"/>
    <property type="evidence" value="ECO:0007669"/>
    <property type="project" value="UniProtKB-UniRule"/>
</dbReference>
<dbReference type="GO" id="GO:0000278">
    <property type="term" value="P:mitotic cell cycle"/>
    <property type="evidence" value="ECO:0007669"/>
    <property type="project" value="TreeGrafter"/>
</dbReference>
<evidence type="ECO:0000256" key="6">
    <source>
        <dbReference type="ARBA" id="ARBA00023212"/>
    </source>
</evidence>
<dbReference type="FunFam" id="3.40.850.10:FF:000093">
    <property type="entry name" value="CENP-meta, isoform C"/>
    <property type="match status" value="1"/>
</dbReference>
<feature type="coiled-coil region" evidence="8">
    <location>
        <begin position="1878"/>
        <end position="1912"/>
    </location>
</feature>
<evidence type="ECO:0000256" key="3">
    <source>
        <dbReference type="ARBA" id="ARBA00022840"/>
    </source>
</evidence>
<evidence type="ECO:0000259" key="10">
    <source>
        <dbReference type="PROSITE" id="PS50067"/>
    </source>
</evidence>
<organism evidence="11 12">
    <name type="scientific">Drosophila navojoa</name>
    <name type="common">Fruit fly</name>
    <dbReference type="NCBI Taxonomy" id="7232"/>
    <lineage>
        <taxon>Eukaryota</taxon>
        <taxon>Metazoa</taxon>
        <taxon>Ecdysozoa</taxon>
        <taxon>Arthropoda</taxon>
        <taxon>Hexapoda</taxon>
        <taxon>Insecta</taxon>
        <taxon>Pterygota</taxon>
        <taxon>Neoptera</taxon>
        <taxon>Endopterygota</taxon>
        <taxon>Diptera</taxon>
        <taxon>Brachycera</taxon>
        <taxon>Muscomorpha</taxon>
        <taxon>Ephydroidea</taxon>
        <taxon>Drosophilidae</taxon>
        <taxon>Drosophila</taxon>
    </lineage>
</organism>
<dbReference type="OrthoDB" id="21525at2759"/>
<dbReference type="STRING" id="7232.A0A484BER9"/>
<evidence type="ECO:0000256" key="9">
    <source>
        <dbReference type="SAM" id="MobiDB-lite"/>
    </source>
</evidence>
<dbReference type="PRINTS" id="PR00380">
    <property type="entry name" value="KINESINHEAVY"/>
</dbReference>
<reference evidence="11 12" key="1">
    <citation type="journal article" date="2019" name="J. Hered.">
        <title>An Improved Genome Assembly for Drosophila navojoa, the Basal Species in the mojavensis Cluster.</title>
        <authorList>
            <person name="Vanderlinde T."/>
            <person name="Dupim E.G."/>
            <person name="Nazario-Yepiz N.O."/>
            <person name="Carvalho A.B."/>
        </authorList>
    </citation>
    <scope>NUCLEOTIDE SEQUENCE [LARGE SCALE GENOMIC DNA]</scope>
    <source>
        <strain evidence="11">Navoj_Jal97</strain>
        <tissue evidence="11">Whole organism</tissue>
    </source>
</reference>
<proteinExistence type="inferred from homology"/>
<feature type="region of interest" description="Disordered" evidence="9">
    <location>
        <begin position="1764"/>
        <end position="1809"/>
    </location>
</feature>
<sequence length="2038" mass="234060">MSAKNAIQVCIKVRPCEQDKTTLWQVKDNRAIQIIDGQSEPCVFDYVFDQDTNNQIVFDCMAKHIIEACMKGFNGTIFAYGQTSSGKTYTMMGDEQNPGVMVLAAKEIFKQIARHSDRDFLLRVGYIEIYNEKIYDLLNKKNQDLKIHESNGMVHVNCEECIITSEEDLLQFLCMGNKERTVGETNMNERSSRSHAIFRIIIESRKTDRNDDDAVIQSLLNLVDLAGSERADQTGARGARLKEGGHINKSLHFLSNVIKSLAENEENKYVSFRDSKLTRILQASLGGNAFTSIICSIKPSILEESQSTLNFAMRAKKIRSKPQMNEIVSDATMMKRLEREIKELKDRLAEEQRRNESQIKVRLLEQRIKTDTLKIISSNTIADNRNKNRRRTWCPATSNPHPVTANGDEAAAPSAAAAFAFNGQHKFSGLPKPTFNPSTPYLSHRPGLNAPKTINIMKSLELTEEEEFKPSAEFNFGDVPDPMTNSRILPPLSLTPRISQGDERSKQMIERDLVELSTFVKLEQNIGNEWDDLNNKYAVATAQVDELQSERINLIERCEALQAEVDALTKSKQAADTKLEQYEEQLNTLKQTVERLEMENRAAIDLEFQFENHKSKSKLRENELLSVLSEKTDTIDNLEKTLKELSKDVLRNSKEDHMRSMCPEIEVSCERICDKCVDLERMLEEFKKTTSNGDAAQVIDSEREQLRAEIANTRAQLESVQSAYRQMETDVAEKSELCDRLSRDVISAEEAKTVLQEKCDDLEIAQQQHDEVIRRMQAEYEAIQAKYQKLQQDYELLEKTTAASEEEHQKLLLQNESLQQEISTLKESFEQVQQTLLQSTNEEDKSVLLDQLKAHNDELVANLAQLEAKYNEMQHEYEDLSNQLVDSMQDGDSLREQCNALQGELQQHQTATAKMSDEKDQRIEQLLSHIRELESEVAEKNSLIDATEGTINEMREQMTNLESALLEKSVIVNKVEDYQRQIESLEKQHAEMTMVCEELQEKVKENTINESESQIMSNSAQTLMSEEDGISRQSNEDVAAKLSDLNAEVNRLQSQIQLKDELIEKIQSELHVLNDRFISMDVLHAELQANAQTNQGLLEQQAAKLTEDANRIDKLQESNAQLLERCLKAEEAAEALNQRLAQPSELERLKQEHEKRVTELQIELDNAKRELNSMEKQNKDHLNNIQLEYLQKIELSECEYRENLRKYNIEWEESKDRYEALLQELQIQLASTEERCAKLSADSEAEIMSVKNANSVAVDQLVKEKQDLESMYDASQKLVQQMTAQLSSKEQDAQREQALVTSSNDKLREKYESQIREYERLKTEHELTLEKLKIEKGTLQSSVAESELKIEHLSNELLKEQNEREQQKSMAQQLQDELNAYDDEEADYEEKIEILNAKIEVLSNELRQANRKASDLEGLLQDHEEIQTSLCAKNDLNIQLAHKVENLERELSSANNELSTRKAEVEKLNLDLQQGCAQQSKLMNKLQKLEAEIAQQAKQFERKLLDLESAKGELQLKLDALMSQNLEANALCNQLTAQLRNMLNVQDLLKREQEQAARLQVDKEKVEEIKNRIEKDKIRLEEVNARLVEEKSRLEIEINQLLVHKERLEEANAEQQSRLLDKEANCDALQQQLRHQERRFHENKAELQNKLNAMEASCDAMKAASEQQKIAFVQLEERLAANLAGDNKNVDELRLKNENLQKDIDNLRSSQIANRSIFEEERKRLDYTISSLLEDKRSLEEKLCTTTEILKKLEAELRIKSNGSNTSFDSSASSTSPGARRSVDRDLNQPRKSVSIDSEVRRNRRISTHDERRRQSYWNDCRHVGCMTDAVDNNCNCAELDRKLQDCQRELFIKESMVTALKIELKNHPLKEETALLKKRLLDEQAKARDEIKRMKQKNAELMSKINVYTASAAITASNRTPVEGKTVETQTESSLEAELKKMTDKLHDSIQLCRHRYNKIKDLESQLRQNENNDTSNISSLTAGQISALKSKLEAQRREISTITNKYEYAKRALKMRRDELDELRQVAGIDAVESTK</sequence>
<evidence type="ECO:0000313" key="12">
    <source>
        <dbReference type="Proteomes" id="UP000295192"/>
    </source>
</evidence>
<keyword evidence="4 8" id="KW-0175">Coiled coil</keyword>
<protein>
    <recommendedName>
        <fullName evidence="10">Kinesin motor domain-containing protein</fullName>
    </recommendedName>
</protein>
<dbReference type="GO" id="GO:0003777">
    <property type="term" value="F:microtubule motor activity"/>
    <property type="evidence" value="ECO:0007669"/>
    <property type="project" value="InterPro"/>
</dbReference>